<feature type="region of interest" description="Disordered" evidence="1">
    <location>
        <begin position="1"/>
        <end position="27"/>
    </location>
</feature>
<sequence>MAPPEADRGEEPPGDRDVVRFDDHDDVPPRSYSRLKVADLTVSTAPAGSLGARAGRVDLARADCVKLMVPRDGLLVRLEEHAFEARAFFADEADVGMARDAMRLAVRARAKEVGVAVELDLV</sequence>
<keyword evidence="3" id="KW-1185">Reference proteome</keyword>
<evidence type="ECO:0000313" key="2">
    <source>
        <dbReference type="EMBL" id="MBB4660193.1"/>
    </source>
</evidence>
<dbReference type="Proteomes" id="UP000563524">
    <property type="component" value="Unassembled WGS sequence"/>
</dbReference>
<reference evidence="2 3" key="1">
    <citation type="submission" date="2020-08" db="EMBL/GenBank/DDBJ databases">
        <title>Genomic Encyclopedia of Type Strains, Phase IV (KMG-IV): sequencing the most valuable type-strain genomes for metagenomic binning, comparative biology and taxonomic classification.</title>
        <authorList>
            <person name="Goeker M."/>
        </authorList>
    </citation>
    <scope>NUCLEOTIDE SEQUENCE [LARGE SCALE GENOMIC DNA]</scope>
    <source>
        <strain evidence="2 3">DSM 102850</strain>
    </source>
</reference>
<dbReference type="EMBL" id="JACHOB010000007">
    <property type="protein sequence ID" value="MBB4660193.1"/>
    <property type="molecule type" value="Genomic_DNA"/>
</dbReference>
<dbReference type="AlphaFoldDB" id="A0A840I7G4"/>
<comment type="caution">
    <text evidence="2">The sequence shown here is derived from an EMBL/GenBank/DDBJ whole genome shotgun (WGS) entry which is preliminary data.</text>
</comment>
<evidence type="ECO:0000313" key="3">
    <source>
        <dbReference type="Proteomes" id="UP000563524"/>
    </source>
</evidence>
<protein>
    <submittedName>
        <fullName evidence="2">Uncharacterized protein</fullName>
    </submittedName>
</protein>
<gene>
    <name evidence="2" type="ORF">GGQ59_002743</name>
</gene>
<accession>A0A840I7G4</accession>
<organism evidence="2 3">
    <name type="scientific">Parvularcula dongshanensis</name>
    <dbReference type="NCBI Taxonomy" id="1173995"/>
    <lineage>
        <taxon>Bacteria</taxon>
        <taxon>Pseudomonadati</taxon>
        <taxon>Pseudomonadota</taxon>
        <taxon>Alphaproteobacteria</taxon>
        <taxon>Parvularculales</taxon>
        <taxon>Parvularculaceae</taxon>
        <taxon>Parvularcula</taxon>
    </lineage>
</organism>
<name>A0A840I7G4_9PROT</name>
<evidence type="ECO:0000256" key="1">
    <source>
        <dbReference type="SAM" id="MobiDB-lite"/>
    </source>
</evidence>
<proteinExistence type="predicted"/>